<dbReference type="InterPro" id="IPR025312">
    <property type="entry name" value="DUF4216"/>
</dbReference>
<dbReference type="Proteomes" id="UP001152523">
    <property type="component" value="Unassembled WGS sequence"/>
</dbReference>
<protein>
    <recommendedName>
        <fullName evidence="2">DUF4216 domain-containing protein</fullName>
    </recommendedName>
</protein>
<reference evidence="3" key="1">
    <citation type="submission" date="2022-07" db="EMBL/GenBank/DDBJ databases">
        <authorList>
            <person name="Macas J."/>
            <person name="Novak P."/>
            <person name="Neumann P."/>
        </authorList>
    </citation>
    <scope>NUCLEOTIDE SEQUENCE</scope>
</reference>
<gene>
    <name evidence="3" type="ORF">CEPIT_LOCUS35560</name>
</gene>
<name>A0AAV0FME8_9ASTE</name>
<dbReference type="PANTHER" id="PTHR48258:SF4">
    <property type="entry name" value="DUF4216 DOMAIN-CONTAINING PROTEIN"/>
    <property type="match status" value="1"/>
</dbReference>
<accession>A0AAV0FME8</accession>
<feature type="region of interest" description="Disordered" evidence="1">
    <location>
        <begin position="314"/>
        <end position="337"/>
    </location>
</feature>
<dbReference type="AlphaFoldDB" id="A0AAV0FME8"/>
<sequence length="337" mass="39168">MTRRKRPARNDDIDEASYEQMVSTFNYLGRGYGRNTHRYIVGDEFRIAHTYILMNCPEVIPFYNDFREDLVGYSNEEIDLMIDTNFASWFRNTILNKAKYSTVDPFLESLAWGPETLVKCWSIYFVNGYKYHTRAYGNNKPTINSGVSVPTCSYDNSETIFFGYLDEILEMKLPGQKELSIVLFRCTWVDPVRGVKKNHKHSLLDVNHARVYQKNEPFILAQQAAQVYYADYPTTRQTSSPWVCACTIRPRKIVSHAQHKNVDIDVYQQEFFEPPIPDTMNGNIFLEDSTGAEIDLDLNDANDGPDGIQYEEEWNFLTDDTDEEDYVDNEESEDVDE</sequence>
<dbReference type="PANTHER" id="PTHR48258">
    <property type="entry name" value="DUF4218 DOMAIN-CONTAINING PROTEIN-RELATED"/>
    <property type="match status" value="1"/>
</dbReference>
<evidence type="ECO:0000259" key="2">
    <source>
        <dbReference type="Pfam" id="PF13952"/>
    </source>
</evidence>
<organism evidence="3 4">
    <name type="scientific">Cuscuta epithymum</name>
    <dbReference type="NCBI Taxonomy" id="186058"/>
    <lineage>
        <taxon>Eukaryota</taxon>
        <taxon>Viridiplantae</taxon>
        <taxon>Streptophyta</taxon>
        <taxon>Embryophyta</taxon>
        <taxon>Tracheophyta</taxon>
        <taxon>Spermatophyta</taxon>
        <taxon>Magnoliopsida</taxon>
        <taxon>eudicotyledons</taxon>
        <taxon>Gunneridae</taxon>
        <taxon>Pentapetalae</taxon>
        <taxon>asterids</taxon>
        <taxon>lamiids</taxon>
        <taxon>Solanales</taxon>
        <taxon>Convolvulaceae</taxon>
        <taxon>Cuscuteae</taxon>
        <taxon>Cuscuta</taxon>
        <taxon>Cuscuta subgen. Cuscuta</taxon>
    </lineage>
</organism>
<comment type="caution">
    <text evidence="3">The sequence shown here is derived from an EMBL/GenBank/DDBJ whole genome shotgun (WGS) entry which is preliminary data.</text>
</comment>
<proteinExistence type="predicted"/>
<keyword evidence="4" id="KW-1185">Reference proteome</keyword>
<dbReference type="Pfam" id="PF13952">
    <property type="entry name" value="DUF4216"/>
    <property type="match status" value="1"/>
</dbReference>
<feature type="domain" description="DUF4216" evidence="2">
    <location>
        <begin position="177"/>
        <end position="236"/>
    </location>
</feature>
<evidence type="ECO:0000256" key="1">
    <source>
        <dbReference type="SAM" id="MobiDB-lite"/>
    </source>
</evidence>
<dbReference type="EMBL" id="CAMAPF010000997">
    <property type="protein sequence ID" value="CAH9136812.1"/>
    <property type="molecule type" value="Genomic_DNA"/>
</dbReference>
<evidence type="ECO:0000313" key="3">
    <source>
        <dbReference type="EMBL" id="CAH9136812.1"/>
    </source>
</evidence>
<evidence type="ECO:0000313" key="4">
    <source>
        <dbReference type="Proteomes" id="UP001152523"/>
    </source>
</evidence>